<dbReference type="Proteomes" id="UP000069902">
    <property type="component" value="Chromosome cPNK"/>
</dbReference>
<dbReference type="EMBL" id="LN879502">
    <property type="protein sequence ID" value="CUI17589.1"/>
    <property type="molecule type" value="Genomic_DNA"/>
</dbReference>
<evidence type="ECO:0000313" key="2">
    <source>
        <dbReference type="EMBL" id="CUI17589.1"/>
    </source>
</evidence>
<dbReference type="KEGG" id="pnl:PNK_1985"/>
<evidence type="ECO:0000313" key="3">
    <source>
        <dbReference type="Proteomes" id="UP000069902"/>
    </source>
</evidence>
<feature type="transmembrane region" description="Helical" evidence="1">
    <location>
        <begin position="30"/>
        <end position="48"/>
    </location>
</feature>
<proteinExistence type="predicted"/>
<dbReference type="STRING" id="389348.PNK_1985"/>
<feature type="transmembrane region" description="Helical" evidence="1">
    <location>
        <begin position="126"/>
        <end position="145"/>
    </location>
</feature>
<feature type="transmembrane region" description="Helical" evidence="1">
    <location>
        <begin position="55"/>
        <end position="74"/>
    </location>
</feature>
<keyword evidence="1" id="KW-1133">Transmembrane helix</keyword>
<sequence>MSTSIALTVLGSFQGREAYAADNVLLANTLHLASLGAVCSGIWVNVYQRLLPLPVLYLGLGASIGVPLALRGFVRIARSTETCVEQAESLENNLGRVVDVAAVIASVAALVLCGSFLQSASGHSTFYVLGSTAIVSVNITNWLGLLKNN</sequence>
<keyword evidence="1" id="KW-0472">Membrane</keyword>
<keyword evidence="1" id="KW-0812">Transmembrane</keyword>
<organism evidence="2 3">
    <name type="scientific">Candidatus Protochlamydia naegleriophila</name>
    <dbReference type="NCBI Taxonomy" id="389348"/>
    <lineage>
        <taxon>Bacteria</taxon>
        <taxon>Pseudomonadati</taxon>
        <taxon>Chlamydiota</taxon>
        <taxon>Chlamydiia</taxon>
        <taxon>Parachlamydiales</taxon>
        <taxon>Parachlamydiaceae</taxon>
        <taxon>Candidatus Protochlamydia</taxon>
    </lineage>
</organism>
<evidence type="ECO:0000256" key="1">
    <source>
        <dbReference type="SAM" id="Phobius"/>
    </source>
</evidence>
<gene>
    <name evidence="2" type="ORF">PNK_1985</name>
</gene>
<accession>A0A0U5JHX1</accession>
<reference evidence="3" key="1">
    <citation type="submission" date="2015-09" db="EMBL/GenBank/DDBJ databases">
        <authorList>
            <person name="Bertelli C."/>
        </authorList>
    </citation>
    <scope>NUCLEOTIDE SEQUENCE [LARGE SCALE GENOMIC DNA]</scope>
    <source>
        <strain evidence="3">KNic</strain>
    </source>
</reference>
<keyword evidence="3" id="KW-1185">Reference proteome</keyword>
<feature type="transmembrane region" description="Helical" evidence="1">
    <location>
        <begin position="94"/>
        <end position="114"/>
    </location>
</feature>
<name>A0A0U5JHX1_9BACT</name>
<dbReference type="AlphaFoldDB" id="A0A0U5JHX1"/>
<protein>
    <submittedName>
        <fullName evidence="2">Uncharacterized protein</fullName>
    </submittedName>
</protein>
<dbReference type="InParanoid" id="A0A0U5JHX1"/>
<dbReference type="PATRIC" id="fig|389348.3.peg.2232"/>